<evidence type="ECO:0008006" key="14">
    <source>
        <dbReference type="Google" id="ProtNLM"/>
    </source>
</evidence>
<dbReference type="EMBL" id="JABFUD020000004">
    <property type="protein sequence ID" value="KAI5081436.1"/>
    <property type="molecule type" value="Genomic_DNA"/>
</dbReference>
<dbReference type="Proteomes" id="UP000886520">
    <property type="component" value="Chromosome 4"/>
</dbReference>
<dbReference type="PROSITE" id="PS50939">
    <property type="entry name" value="CYTOCHROME_B561"/>
    <property type="match status" value="1"/>
</dbReference>
<gene>
    <name evidence="12" type="ORF">GOP47_0004619</name>
</gene>
<keyword evidence="8" id="KW-0479">Metal-binding</keyword>
<keyword evidence="8" id="KW-0408">Iron</keyword>
<protein>
    <recommendedName>
        <fullName evidence="14">DOMON domain-containing protein</fullName>
    </recommendedName>
</protein>
<keyword evidence="7" id="KW-0472">Membrane</keyword>
<dbReference type="PANTHER" id="PTHR23130:SF199">
    <property type="entry name" value="CYTOCHROME B561 AND DOMON DOMAIN-CONTAINING PROTEIN"/>
    <property type="match status" value="1"/>
</dbReference>
<dbReference type="GO" id="GO:0016020">
    <property type="term" value="C:membrane"/>
    <property type="evidence" value="ECO:0007669"/>
    <property type="project" value="UniProtKB-SubCell"/>
</dbReference>
<keyword evidence="3" id="KW-0812">Transmembrane</keyword>
<evidence type="ECO:0000256" key="9">
    <source>
        <dbReference type="SAM" id="SignalP"/>
    </source>
</evidence>
<proteinExistence type="predicted"/>
<accession>A0A9D4V7S5</accession>
<reference evidence="12" key="1">
    <citation type="submission" date="2021-01" db="EMBL/GenBank/DDBJ databases">
        <title>Adiantum capillus-veneris genome.</title>
        <authorList>
            <person name="Fang Y."/>
            <person name="Liao Q."/>
        </authorList>
    </citation>
    <scope>NUCLEOTIDE SEQUENCE</scope>
    <source>
        <strain evidence="12">H3</strain>
        <tissue evidence="12">Leaf</tissue>
    </source>
</reference>
<keyword evidence="5" id="KW-0249">Electron transport</keyword>
<dbReference type="CDD" id="cd08760">
    <property type="entry name" value="Cyt_b561_FRRS1_like"/>
    <property type="match status" value="1"/>
</dbReference>
<evidence type="ECO:0000256" key="1">
    <source>
        <dbReference type="ARBA" id="ARBA00004370"/>
    </source>
</evidence>
<evidence type="ECO:0000313" key="12">
    <source>
        <dbReference type="EMBL" id="KAI5081436.1"/>
    </source>
</evidence>
<feature type="binding site" description="axial binding residue" evidence="8">
    <location>
        <position position="261"/>
    </location>
    <ligand>
        <name>heme b</name>
        <dbReference type="ChEBI" id="CHEBI:60344"/>
        <label>1</label>
    </ligand>
    <ligandPart>
        <name>Fe</name>
        <dbReference type="ChEBI" id="CHEBI:18248"/>
    </ligandPart>
</feature>
<feature type="binding site" description="axial binding residue" evidence="8">
    <location>
        <position position="227"/>
    </location>
    <ligand>
        <name>heme b</name>
        <dbReference type="ChEBI" id="CHEBI:60344"/>
        <label>1</label>
    </ligand>
    <ligandPart>
        <name>Fe</name>
        <dbReference type="ChEBI" id="CHEBI:18248"/>
    </ligandPart>
</feature>
<evidence type="ECO:0000256" key="7">
    <source>
        <dbReference type="ARBA" id="ARBA00023136"/>
    </source>
</evidence>
<dbReference type="Gene3D" id="1.20.120.1770">
    <property type="match status" value="1"/>
</dbReference>
<dbReference type="OrthoDB" id="19261at2759"/>
<comment type="subcellular location">
    <subcellularLocation>
        <location evidence="1">Membrane</location>
    </subcellularLocation>
</comment>
<evidence type="ECO:0000256" key="4">
    <source>
        <dbReference type="ARBA" id="ARBA00022729"/>
    </source>
</evidence>
<evidence type="ECO:0000256" key="6">
    <source>
        <dbReference type="ARBA" id="ARBA00022989"/>
    </source>
</evidence>
<evidence type="ECO:0000256" key="2">
    <source>
        <dbReference type="ARBA" id="ARBA00022448"/>
    </source>
</evidence>
<evidence type="ECO:0000259" key="11">
    <source>
        <dbReference type="PROSITE" id="PS50939"/>
    </source>
</evidence>
<dbReference type="GO" id="GO:0046872">
    <property type="term" value="F:metal ion binding"/>
    <property type="evidence" value="ECO:0007669"/>
    <property type="project" value="UniProtKB-KW"/>
</dbReference>
<evidence type="ECO:0000256" key="5">
    <source>
        <dbReference type="ARBA" id="ARBA00022982"/>
    </source>
</evidence>
<dbReference type="InterPro" id="IPR045265">
    <property type="entry name" value="AIR12_DOMON"/>
</dbReference>
<keyword evidence="2" id="KW-0813">Transport</keyword>
<dbReference type="PANTHER" id="PTHR23130">
    <property type="entry name" value="CYTOCHROME B561 AND DOMON DOMAIN-CONTAINING PROTEIN"/>
    <property type="match status" value="1"/>
</dbReference>
<keyword evidence="13" id="KW-1185">Reference proteome</keyword>
<evidence type="ECO:0000256" key="3">
    <source>
        <dbReference type="ARBA" id="ARBA00022692"/>
    </source>
</evidence>
<comment type="caution">
    <text evidence="12">The sequence shown here is derived from an EMBL/GenBank/DDBJ whole genome shotgun (WGS) entry which is preliminary data.</text>
</comment>
<keyword evidence="4 9" id="KW-0732">Signal</keyword>
<dbReference type="CDD" id="cd09629">
    <property type="entry name" value="DOMON_CIL1_like"/>
    <property type="match status" value="1"/>
</dbReference>
<dbReference type="InterPro" id="IPR005018">
    <property type="entry name" value="DOMON_domain"/>
</dbReference>
<feature type="domain" description="Cytochrome b561" evidence="11">
    <location>
        <begin position="185"/>
        <end position="273"/>
    </location>
</feature>
<feature type="non-terminal residue" evidence="12">
    <location>
        <position position="273"/>
    </location>
</feature>
<dbReference type="PIRSF" id="PIRSF037471">
    <property type="entry name" value="UCP037471"/>
    <property type="match status" value="1"/>
</dbReference>
<feature type="signal peptide" evidence="9">
    <location>
        <begin position="1"/>
        <end position="31"/>
    </location>
</feature>
<evidence type="ECO:0000313" key="13">
    <source>
        <dbReference type="Proteomes" id="UP000886520"/>
    </source>
</evidence>
<name>A0A9D4V7S5_ADICA</name>
<evidence type="ECO:0000259" key="10">
    <source>
        <dbReference type="PROSITE" id="PS50836"/>
    </source>
</evidence>
<keyword evidence="6" id="KW-1133">Transmembrane helix</keyword>
<evidence type="ECO:0000256" key="8">
    <source>
        <dbReference type="PIRSR" id="PIRSR037471-1"/>
    </source>
</evidence>
<feature type="domain" description="DOMON" evidence="10">
    <location>
        <begin position="55"/>
        <end position="178"/>
    </location>
</feature>
<dbReference type="PROSITE" id="PS50836">
    <property type="entry name" value="DOMON"/>
    <property type="match status" value="1"/>
</dbReference>
<dbReference type="InterPro" id="IPR006593">
    <property type="entry name" value="Cyt_b561/ferric_Rdtase_TM"/>
</dbReference>
<dbReference type="AlphaFoldDB" id="A0A9D4V7S5"/>
<feature type="chain" id="PRO_5038584103" description="DOMON domain-containing protein" evidence="9">
    <location>
        <begin position="32"/>
        <end position="273"/>
    </location>
</feature>
<dbReference type="Pfam" id="PF04526">
    <property type="entry name" value="DUF568"/>
    <property type="match status" value="1"/>
</dbReference>
<dbReference type="InterPro" id="IPR017214">
    <property type="entry name" value="UCP037471"/>
</dbReference>
<organism evidence="12 13">
    <name type="scientific">Adiantum capillus-veneris</name>
    <name type="common">Maidenhair fern</name>
    <dbReference type="NCBI Taxonomy" id="13818"/>
    <lineage>
        <taxon>Eukaryota</taxon>
        <taxon>Viridiplantae</taxon>
        <taxon>Streptophyta</taxon>
        <taxon>Embryophyta</taxon>
        <taxon>Tracheophyta</taxon>
        <taxon>Polypodiopsida</taxon>
        <taxon>Polypodiidae</taxon>
        <taxon>Polypodiales</taxon>
        <taxon>Pteridineae</taxon>
        <taxon>Pteridaceae</taxon>
        <taxon>Vittarioideae</taxon>
        <taxon>Adiantum</taxon>
    </lineage>
</organism>
<sequence length="273" mass="28936">MAPSLCAYRHLLLLLPSVLLLLAGTASRVCAECAKNHTLGGANKLFANCNDLVVQGANIAWSLEAENGTLEVLFSGNAPVAGGWVGWGINPSASGLSMAGTQAFIAFQAHNGSTVLTYNVTTSTQLGAPFACSPISLRVLDMAVEIIGLRIYIFVSLSLPSNQTNTSTSLLNHVWNRGQSVSNFQPAPHSFSAEDVSGLKAINMSSGIVSVEVKQPQPPRYLLKNRHAILNTVGWGILLPGGVIAARYLKLVAESSWFYVHVVMQMLGYGLGA</sequence>